<feature type="transmembrane region" description="Helical" evidence="4">
    <location>
        <begin position="133"/>
        <end position="155"/>
    </location>
</feature>
<dbReference type="GO" id="GO:0016780">
    <property type="term" value="F:phosphotransferase activity, for other substituted phosphate groups"/>
    <property type="evidence" value="ECO:0007669"/>
    <property type="project" value="InterPro"/>
</dbReference>
<name>A0A8J3BGM9_9ACTN</name>
<comment type="similarity">
    <text evidence="2">Belongs to the CDP-alcohol phosphatidyltransferase class-I family.</text>
</comment>
<dbReference type="GO" id="GO:0008654">
    <property type="term" value="P:phospholipid biosynthetic process"/>
    <property type="evidence" value="ECO:0007669"/>
    <property type="project" value="InterPro"/>
</dbReference>
<accession>A0A8J3BGM9</accession>
<keyword evidence="4" id="KW-0812">Transmembrane</keyword>
<comment type="caution">
    <text evidence="5">The sequence shown here is derived from an EMBL/GenBank/DDBJ whole genome shotgun (WGS) entry which is preliminary data.</text>
</comment>
<sequence length="308" mass="33864">MSQRLAISEVRARTYKPRDAWWTVLLVDPLASRLVQWVGPYRHVTPNKLTLAAFLLGLGAAACFAHGGYPYLLAGAALFHVSFVVDCMDGKVARLHGTGSEFGAWLDYILDRLRVLACAAALMGGQYARTGDLMFLALAGLVIFLDMFRYLNALMMQRVNSKIRRAARELEPAGGDAVDAMYPAAPDRLVNETAAAAVDLYRPFRDRLSMFLWFRDLLRRHRIRTHLVSGIEFQMAVFIVGPAVGAIVAATVGASALLVAFEVFLIVKLHAATKVLDAVRATDEPPAPPVRQPSQRRGEPVHRRASPA</sequence>
<dbReference type="InterPro" id="IPR000462">
    <property type="entry name" value="CDP-OH_P_trans"/>
</dbReference>
<protein>
    <recommendedName>
        <fullName evidence="7">CDP-alcohol phosphatidyltransferase</fullName>
    </recommendedName>
</protein>
<feature type="transmembrane region" description="Helical" evidence="4">
    <location>
        <begin position="247"/>
        <end position="267"/>
    </location>
</feature>
<feature type="transmembrane region" description="Helical" evidence="4">
    <location>
        <begin position="51"/>
        <end position="72"/>
    </location>
</feature>
<reference evidence="5" key="2">
    <citation type="submission" date="2020-09" db="EMBL/GenBank/DDBJ databases">
        <authorList>
            <person name="Sun Q."/>
            <person name="Ohkuma M."/>
        </authorList>
    </citation>
    <scope>NUCLEOTIDE SEQUENCE</scope>
    <source>
        <strain evidence="5">JCM 3091</strain>
    </source>
</reference>
<keyword evidence="4" id="KW-1133">Transmembrane helix</keyword>
<evidence type="ECO:0000313" key="5">
    <source>
        <dbReference type="EMBL" id="GGK19910.1"/>
    </source>
</evidence>
<dbReference type="EMBL" id="BMQC01000003">
    <property type="protein sequence ID" value="GGK19910.1"/>
    <property type="molecule type" value="Genomic_DNA"/>
</dbReference>
<dbReference type="InterPro" id="IPR048254">
    <property type="entry name" value="CDP_ALCOHOL_P_TRANSF_CS"/>
</dbReference>
<evidence type="ECO:0000256" key="3">
    <source>
        <dbReference type="SAM" id="MobiDB-lite"/>
    </source>
</evidence>
<reference evidence="5" key="1">
    <citation type="journal article" date="2014" name="Int. J. Syst. Evol. Microbiol.">
        <title>Complete genome sequence of Corynebacterium casei LMG S-19264T (=DSM 44701T), isolated from a smear-ripened cheese.</title>
        <authorList>
            <consortium name="US DOE Joint Genome Institute (JGI-PGF)"/>
            <person name="Walter F."/>
            <person name="Albersmeier A."/>
            <person name="Kalinowski J."/>
            <person name="Ruckert C."/>
        </authorList>
    </citation>
    <scope>NUCLEOTIDE SEQUENCE</scope>
    <source>
        <strain evidence="5">JCM 3091</strain>
    </source>
</reference>
<evidence type="ECO:0000256" key="4">
    <source>
        <dbReference type="SAM" id="Phobius"/>
    </source>
</evidence>
<dbReference type="Gene3D" id="1.20.120.1760">
    <property type="match status" value="1"/>
</dbReference>
<dbReference type="AlphaFoldDB" id="A0A8J3BGM9"/>
<dbReference type="Pfam" id="PF01066">
    <property type="entry name" value="CDP-OH_P_transf"/>
    <property type="match status" value="1"/>
</dbReference>
<evidence type="ECO:0000256" key="2">
    <source>
        <dbReference type="RuleBase" id="RU003750"/>
    </source>
</evidence>
<evidence type="ECO:0000256" key="1">
    <source>
        <dbReference type="ARBA" id="ARBA00022679"/>
    </source>
</evidence>
<feature type="region of interest" description="Disordered" evidence="3">
    <location>
        <begin position="282"/>
        <end position="308"/>
    </location>
</feature>
<evidence type="ECO:0000313" key="6">
    <source>
        <dbReference type="Proteomes" id="UP000662200"/>
    </source>
</evidence>
<dbReference type="PROSITE" id="PS00379">
    <property type="entry name" value="CDP_ALCOHOL_P_TRANSF"/>
    <property type="match status" value="1"/>
</dbReference>
<evidence type="ECO:0008006" key="7">
    <source>
        <dbReference type="Google" id="ProtNLM"/>
    </source>
</evidence>
<dbReference type="InterPro" id="IPR043130">
    <property type="entry name" value="CDP-OH_PTrfase_TM_dom"/>
</dbReference>
<gene>
    <name evidence="5" type="ORF">GCM10010124_10660</name>
</gene>
<dbReference type="Proteomes" id="UP000662200">
    <property type="component" value="Unassembled WGS sequence"/>
</dbReference>
<dbReference type="GO" id="GO:0016020">
    <property type="term" value="C:membrane"/>
    <property type="evidence" value="ECO:0007669"/>
    <property type="project" value="InterPro"/>
</dbReference>
<keyword evidence="1 2" id="KW-0808">Transferase</keyword>
<proteinExistence type="inferred from homology"/>
<organism evidence="5 6">
    <name type="scientific">Pilimelia terevasa</name>
    <dbReference type="NCBI Taxonomy" id="53372"/>
    <lineage>
        <taxon>Bacteria</taxon>
        <taxon>Bacillati</taxon>
        <taxon>Actinomycetota</taxon>
        <taxon>Actinomycetes</taxon>
        <taxon>Micromonosporales</taxon>
        <taxon>Micromonosporaceae</taxon>
        <taxon>Pilimelia</taxon>
    </lineage>
</organism>
<dbReference type="RefSeq" id="WP_189113069.1">
    <property type="nucleotide sequence ID" value="NZ_BMQC01000003.1"/>
</dbReference>
<keyword evidence="4" id="KW-0472">Membrane</keyword>
<keyword evidence="6" id="KW-1185">Reference proteome</keyword>